<dbReference type="EMBL" id="GBHO01030054">
    <property type="protein sequence ID" value="JAG13550.1"/>
    <property type="molecule type" value="Transcribed_RNA"/>
</dbReference>
<name>A0A0A9X8Y1_LYGHE</name>
<protein>
    <recommendedName>
        <fullName evidence="1">GIY-YIG domain-containing protein</fullName>
    </recommendedName>
</protein>
<feature type="non-terminal residue" evidence="2">
    <location>
        <position position="1"/>
    </location>
</feature>
<reference evidence="2" key="2">
    <citation type="submission" date="2014-07" db="EMBL/GenBank/DDBJ databases">
        <authorList>
            <person name="Hull J."/>
        </authorList>
    </citation>
    <scope>NUCLEOTIDE SEQUENCE</scope>
</reference>
<evidence type="ECO:0000313" key="2">
    <source>
        <dbReference type="EMBL" id="JAG13550.1"/>
    </source>
</evidence>
<dbReference type="PANTHER" id="PTHR21301">
    <property type="entry name" value="REVERSE TRANSCRIPTASE"/>
    <property type="match status" value="1"/>
</dbReference>
<gene>
    <name evidence="2" type="ORF">CM83_27626</name>
</gene>
<dbReference type="InterPro" id="IPR035901">
    <property type="entry name" value="GIY-YIG_endonuc_sf"/>
</dbReference>
<dbReference type="SUPFAM" id="SSF82771">
    <property type="entry name" value="GIY-YIG endonuclease"/>
    <property type="match status" value="1"/>
</dbReference>
<organism evidence="2">
    <name type="scientific">Lygus hesperus</name>
    <name type="common">Western plant bug</name>
    <dbReference type="NCBI Taxonomy" id="30085"/>
    <lineage>
        <taxon>Eukaryota</taxon>
        <taxon>Metazoa</taxon>
        <taxon>Ecdysozoa</taxon>
        <taxon>Arthropoda</taxon>
        <taxon>Hexapoda</taxon>
        <taxon>Insecta</taxon>
        <taxon>Pterygota</taxon>
        <taxon>Neoptera</taxon>
        <taxon>Paraneoptera</taxon>
        <taxon>Hemiptera</taxon>
        <taxon>Heteroptera</taxon>
        <taxon>Panheteroptera</taxon>
        <taxon>Cimicomorpha</taxon>
        <taxon>Miridae</taxon>
        <taxon>Mirini</taxon>
        <taxon>Lygus</taxon>
    </lineage>
</organism>
<dbReference type="PANTHER" id="PTHR21301:SF10">
    <property type="entry name" value="REVERSE TRANSCRIPTASE DOMAIN-CONTAINING PROTEIN"/>
    <property type="match status" value="1"/>
</dbReference>
<dbReference type="PROSITE" id="PS50164">
    <property type="entry name" value="GIY_YIG"/>
    <property type="match status" value="1"/>
</dbReference>
<feature type="domain" description="GIY-YIG" evidence="1">
    <location>
        <begin position="283"/>
        <end position="358"/>
    </location>
</feature>
<dbReference type="InterPro" id="IPR058912">
    <property type="entry name" value="HTH_animal"/>
</dbReference>
<sequence length="444" mass="52079">ISFDIKDLYPPILVDQTLNILRGKLSDLYGDSYINELIDLTQTVLKQNYFCFKNSIYKPQDRLGMGSPTSSLLTETFLQHFMTKHNIKHYSRYVDDIIEQDHTDEILTDLNNIHPNITYAVETDHNNKLNYLDITITRTNNQLQYSIYRKPTATDTTIHSSSNHPQQHKLAAFRHMIHRLKAIPMTEQNYNKELNTIYSIAHNNGYTNKTIDKLIQQYNNKLNNTHPQNEQTTNQRCIFTYTGPETYKITNLFQKEGLSTAFKTDNSLKNQLNNCIDRTNTYKRSGVYKLTCSCEHTYIGQTGRNLETRYTEHIRSFRLNTRRSNYANHVYDHGHELTNMTKCMTLIHPQQKGRRLNILENMEIYKQRKFDGRIINKNILDTTSDTIFKPLDKLINKRKTPTDGYTDITTNKKPRLEHNTVPPYKRKLLDQSTILQTAKRPRTS</sequence>
<dbReference type="AlphaFoldDB" id="A0A0A9X8Y1"/>
<dbReference type="Gene3D" id="3.40.1440.10">
    <property type="entry name" value="GIY-YIG endonuclease"/>
    <property type="match status" value="1"/>
</dbReference>
<dbReference type="InterPro" id="IPR000305">
    <property type="entry name" value="GIY-YIG_endonuc"/>
</dbReference>
<evidence type="ECO:0000259" key="1">
    <source>
        <dbReference type="PROSITE" id="PS50164"/>
    </source>
</evidence>
<proteinExistence type="predicted"/>
<dbReference type="Pfam" id="PF26215">
    <property type="entry name" value="HTH_animal"/>
    <property type="match status" value="1"/>
</dbReference>
<accession>A0A0A9X8Y1</accession>
<reference evidence="2" key="1">
    <citation type="journal article" date="2014" name="PLoS ONE">
        <title>Transcriptome-Based Identification of ABC Transporters in the Western Tarnished Plant Bug Lygus hesperus.</title>
        <authorList>
            <person name="Hull J.J."/>
            <person name="Chaney K."/>
            <person name="Geib S.M."/>
            <person name="Fabrick J.A."/>
            <person name="Brent C.S."/>
            <person name="Walsh D."/>
            <person name="Lavine L.C."/>
        </authorList>
    </citation>
    <scope>NUCLEOTIDE SEQUENCE</scope>
</reference>